<reference evidence="2 3" key="1">
    <citation type="submission" date="2019-03" db="EMBL/GenBank/DDBJ databases">
        <title>Freshwater and sediment microbial communities from various areas in North America, analyzing microbe dynamics in response to fracking.</title>
        <authorList>
            <person name="Lamendella R."/>
        </authorList>
    </citation>
    <scope>NUCLEOTIDE SEQUENCE [LARGE SCALE GENOMIC DNA]</scope>
    <source>
        <strain evidence="2 3">175.2</strain>
    </source>
</reference>
<evidence type="ECO:0000313" key="3">
    <source>
        <dbReference type="Proteomes" id="UP000295097"/>
    </source>
</evidence>
<dbReference type="SUPFAM" id="SSF111331">
    <property type="entry name" value="NAD kinase/diacylglycerol kinase-like"/>
    <property type="match status" value="1"/>
</dbReference>
<name>A0A4R3NV59_9HYPH</name>
<proteinExistence type="predicted"/>
<comment type="caution">
    <text evidence="2">The sequence shown here is derived from an EMBL/GenBank/DDBJ whole genome shotgun (WGS) entry which is preliminary data.</text>
</comment>
<dbReference type="EMBL" id="SMAR01000008">
    <property type="protein sequence ID" value="TCT40952.1"/>
    <property type="molecule type" value="Genomic_DNA"/>
</dbReference>
<dbReference type="Pfam" id="PF00781">
    <property type="entry name" value="DAGK_cat"/>
    <property type="match status" value="1"/>
</dbReference>
<keyword evidence="2" id="KW-0808">Transferase</keyword>
<dbReference type="InterPro" id="IPR001206">
    <property type="entry name" value="Diacylglycerol_kinase_cat_dom"/>
</dbReference>
<organism evidence="2 3">
    <name type="scientific">Martelella mediterranea</name>
    <dbReference type="NCBI Taxonomy" id="293089"/>
    <lineage>
        <taxon>Bacteria</taxon>
        <taxon>Pseudomonadati</taxon>
        <taxon>Pseudomonadota</taxon>
        <taxon>Alphaproteobacteria</taxon>
        <taxon>Hyphomicrobiales</taxon>
        <taxon>Aurantimonadaceae</taxon>
        <taxon>Martelella</taxon>
    </lineage>
</organism>
<gene>
    <name evidence="2" type="ORF">EDC90_100892</name>
</gene>
<dbReference type="Gene3D" id="3.40.50.10330">
    <property type="entry name" value="Probable inorganic polyphosphate/atp-NAD kinase, domain 1"/>
    <property type="match status" value="1"/>
</dbReference>
<dbReference type="Gene3D" id="2.60.200.40">
    <property type="match status" value="1"/>
</dbReference>
<evidence type="ECO:0000313" key="2">
    <source>
        <dbReference type="EMBL" id="TCT40952.1"/>
    </source>
</evidence>
<dbReference type="Proteomes" id="UP000295097">
    <property type="component" value="Unassembled WGS sequence"/>
</dbReference>
<dbReference type="RefSeq" id="WP_165972776.1">
    <property type="nucleotide sequence ID" value="NZ_SMAR01000008.1"/>
</dbReference>
<protein>
    <submittedName>
        <fullName evidence="2">Diacylglycerol kinase family enzyme</fullName>
    </submittedName>
</protein>
<dbReference type="InterPro" id="IPR016064">
    <property type="entry name" value="NAD/diacylglycerol_kinase_sf"/>
</dbReference>
<dbReference type="AlphaFoldDB" id="A0A4R3NV59"/>
<sequence length="301" mass="32074">MRLKGILNRDGGTFKTTDMEAFCSLATDVFEHNNHTFECTIVNGSDVSDALQQVAGDDDFDGVIVGGGDGTISLATGSLKGTNKVLGVLPAGTMNLFSRSLGLSQNVEQALRELAAGKLAKVDVPTMNGRPFIHQFSAGLHAAMIKNRDRLDYQSRLGKISASTRAWFDVLRMVPEFELSYQTLEVSGDGAFSMALIANNRIDANMLPFTNRPSGGVLGVYLVKALAGETVTGIALDILSGQLQESEAVIRLEAPEITLKFGNKASDQALDGDMIDPEMNVVIKQNPGVLSVIVPAGSQLN</sequence>
<feature type="domain" description="DAGKc" evidence="1">
    <location>
        <begin position="1"/>
        <end position="131"/>
    </location>
</feature>
<dbReference type="GO" id="GO:0016301">
    <property type="term" value="F:kinase activity"/>
    <property type="evidence" value="ECO:0007669"/>
    <property type="project" value="UniProtKB-KW"/>
</dbReference>
<keyword evidence="2" id="KW-0418">Kinase</keyword>
<accession>A0A4R3NV59</accession>
<dbReference type="InterPro" id="IPR017438">
    <property type="entry name" value="ATP-NAD_kinase_N"/>
</dbReference>
<evidence type="ECO:0000259" key="1">
    <source>
        <dbReference type="PROSITE" id="PS50146"/>
    </source>
</evidence>
<keyword evidence="3" id="KW-1185">Reference proteome</keyword>
<dbReference type="PROSITE" id="PS50146">
    <property type="entry name" value="DAGK"/>
    <property type="match status" value="1"/>
</dbReference>